<comment type="caution">
    <text evidence="2">The sequence shown here is derived from an EMBL/GenBank/DDBJ whole genome shotgun (WGS) entry which is preliminary data.</text>
</comment>
<dbReference type="EMBL" id="JANPWB010000006">
    <property type="protein sequence ID" value="KAJ1180186.1"/>
    <property type="molecule type" value="Genomic_DNA"/>
</dbReference>
<keyword evidence="3" id="KW-1185">Reference proteome</keyword>
<reference evidence="2" key="1">
    <citation type="journal article" date="2022" name="bioRxiv">
        <title>Sequencing and chromosome-scale assembly of the giantPleurodeles waltlgenome.</title>
        <authorList>
            <person name="Brown T."/>
            <person name="Elewa A."/>
            <person name="Iarovenko S."/>
            <person name="Subramanian E."/>
            <person name="Araus A.J."/>
            <person name="Petzold A."/>
            <person name="Susuki M."/>
            <person name="Suzuki K.-i.T."/>
            <person name="Hayashi T."/>
            <person name="Toyoda A."/>
            <person name="Oliveira C."/>
            <person name="Osipova E."/>
            <person name="Leigh N.D."/>
            <person name="Simon A."/>
            <person name="Yun M.H."/>
        </authorList>
    </citation>
    <scope>NUCLEOTIDE SEQUENCE</scope>
    <source>
        <strain evidence="2">20211129_DDA</strain>
        <tissue evidence="2">Liver</tissue>
    </source>
</reference>
<dbReference type="Proteomes" id="UP001066276">
    <property type="component" value="Chromosome 3_2"/>
</dbReference>
<name>A0AAV7TVA3_PLEWA</name>
<dbReference type="Pfam" id="PF21058">
    <property type="entry name" value="Stereocilin"/>
    <property type="match status" value="1"/>
</dbReference>
<evidence type="ECO:0000259" key="1">
    <source>
        <dbReference type="Pfam" id="PF21058"/>
    </source>
</evidence>
<protein>
    <recommendedName>
        <fullName evidence="1">Stereocilin LRR domain-containing protein</fullName>
    </recommendedName>
</protein>
<sequence>MEVLLIEAKKAYVYKEERQSMKTCFLTLPEQQERGVAHVLAESLQTVNITAMDPKVLDSCGGIFPELGIRFIERLPDGQVDRILPKLQPADLTPAQAHVLLKKIGSLVNATSAPICSIQTLVHGLSPKTLSSLSANVMVKVCQCLSPVIPLLSSAQKAAILQAIRVRP</sequence>
<dbReference type="AlphaFoldDB" id="A0AAV7TVA3"/>
<feature type="domain" description="Stereocilin LRR" evidence="1">
    <location>
        <begin position="18"/>
        <end position="137"/>
    </location>
</feature>
<dbReference type="InterPro" id="IPR048992">
    <property type="entry name" value="Stereocilin_LRR"/>
</dbReference>
<evidence type="ECO:0000313" key="2">
    <source>
        <dbReference type="EMBL" id="KAJ1180186.1"/>
    </source>
</evidence>
<gene>
    <name evidence="2" type="ORF">NDU88_005410</name>
</gene>
<organism evidence="2 3">
    <name type="scientific">Pleurodeles waltl</name>
    <name type="common">Iberian ribbed newt</name>
    <dbReference type="NCBI Taxonomy" id="8319"/>
    <lineage>
        <taxon>Eukaryota</taxon>
        <taxon>Metazoa</taxon>
        <taxon>Chordata</taxon>
        <taxon>Craniata</taxon>
        <taxon>Vertebrata</taxon>
        <taxon>Euteleostomi</taxon>
        <taxon>Amphibia</taxon>
        <taxon>Batrachia</taxon>
        <taxon>Caudata</taxon>
        <taxon>Salamandroidea</taxon>
        <taxon>Salamandridae</taxon>
        <taxon>Pleurodelinae</taxon>
        <taxon>Pleurodeles</taxon>
    </lineage>
</organism>
<proteinExistence type="predicted"/>
<accession>A0AAV7TVA3</accession>
<evidence type="ECO:0000313" key="3">
    <source>
        <dbReference type="Proteomes" id="UP001066276"/>
    </source>
</evidence>